<dbReference type="RefSeq" id="WP_221249679.1">
    <property type="nucleotide sequence ID" value="NZ_AP024355.1"/>
</dbReference>
<evidence type="ECO:0000256" key="1">
    <source>
        <dbReference type="SAM" id="SignalP"/>
    </source>
</evidence>
<name>A0ABN6E1T4_9BACT</name>
<reference evidence="2 3" key="1">
    <citation type="journal article" date="2016" name="C (Basel)">
        <title>Selective Growth of and Electricity Production by Marine Exoelectrogenic Bacteria in Self-Aggregated Hydrogel of Microbially Reduced Graphene Oxide.</title>
        <authorList>
            <person name="Yoshida N."/>
            <person name="Goto Y."/>
            <person name="Miyata Y."/>
        </authorList>
    </citation>
    <scope>NUCLEOTIDE SEQUENCE [LARGE SCALE GENOMIC DNA]</scope>
    <source>
        <strain evidence="2 3">NIT-T3</strain>
    </source>
</reference>
<reference evidence="2 3" key="2">
    <citation type="journal article" date="2021" name="Int. J. Syst. Evol. Microbiol.">
        <title>Isolation and Polyphasic Characterization of Desulfuromonas versatilis sp. Nov., an Electrogenic Bacteria Capable of Versatile Metabolism Isolated from a Graphene Oxide-Reducing Enrichment Culture.</title>
        <authorList>
            <person name="Xie L."/>
            <person name="Yoshida N."/>
            <person name="Ishii S."/>
            <person name="Meng L."/>
        </authorList>
    </citation>
    <scope>NUCLEOTIDE SEQUENCE [LARGE SCALE GENOMIC DNA]</scope>
    <source>
        <strain evidence="2 3">NIT-T3</strain>
    </source>
</reference>
<dbReference type="EMBL" id="AP024355">
    <property type="protein sequence ID" value="BCR06310.1"/>
    <property type="molecule type" value="Genomic_DNA"/>
</dbReference>
<sequence>MKQSAKFKLALITGLICLMPMVAFAADQQGQGRPKGPPPEAIAACEGKSAGDSVEFTGRRGDTLKATCQEVEGQLVAVPDNAPQGR</sequence>
<proteinExistence type="predicted"/>
<keyword evidence="1" id="KW-0732">Signal</keyword>
<gene>
    <name evidence="2" type="ORF">DESUT3_33790</name>
</gene>
<evidence type="ECO:0000313" key="3">
    <source>
        <dbReference type="Proteomes" id="UP001319827"/>
    </source>
</evidence>
<keyword evidence="3" id="KW-1185">Reference proteome</keyword>
<feature type="signal peptide" evidence="1">
    <location>
        <begin position="1"/>
        <end position="25"/>
    </location>
</feature>
<accession>A0ABN6E1T4</accession>
<evidence type="ECO:0008006" key="4">
    <source>
        <dbReference type="Google" id="ProtNLM"/>
    </source>
</evidence>
<dbReference type="Proteomes" id="UP001319827">
    <property type="component" value="Chromosome"/>
</dbReference>
<protein>
    <recommendedName>
        <fullName evidence="4">Secreted protein</fullName>
    </recommendedName>
</protein>
<feature type="chain" id="PRO_5046219100" description="Secreted protein" evidence="1">
    <location>
        <begin position="26"/>
        <end position="86"/>
    </location>
</feature>
<organism evidence="2 3">
    <name type="scientific">Desulfuromonas versatilis</name>
    <dbReference type="NCBI Taxonomy" id="2802975"/>
    <lineage>
        <taxon>Bacteria</taxon>
        <taxon>Pseudomonadati</taxon>
        <taxon>Thermodesulfobacteriota</taxon>
        <taxon>Desulfuromonadia</taxon>
        <taxon>Desulfuromonadales</taxon>
        <taxon>Desulfuromonadaceae</taxon>
        <taxon>Desulfuromonas</taxon>
    </lineage>
</organism>
<evidence type="ECO:0000313" key="2">
    <source>
        <dbReference type="EMBL" id="BCR06310.1"/>
    </source>
</evidence>